<evidence type="ECO:0000256" key="1">
    <source>
        <dbReference type="ARBA" id="ARBA00004123"/>
    </source>
</evidence>
<protein>
    <recommendedName>
        <fullName evidence="8">PHD-type domain-containing protein</fullName>
    </recommendedName>
</protein>
<feature type="domain" description="PHD-type" evidence="8">
    <location>
        <begin position="280"/>
        <end position="334"/>
    </location>
</feature>
<dbReference type="InterPro" id="IPR033082">
    <property type="entry name" value="DIDO1_PHD"/>
</dbReference>
<proteinExistence type="predicted"/>
<keyword evidence="10" id="KW-1185">Reference proteome</keyword>
<evidence type="ECO:0000256" key="6">
    <source>
        <dbReference type="PROSITE-ProRule" id="PRU00146"/>
    </source>
</evidence>
<dbReference type="GO" id="GO:0008270">
    <property type="term" value="F:zinc ion binding"/>
    <property type="evidence" value="ECO:0007669"/>
    <property type="project" value="UniProtKB-KW"/>
</dbReference>
<dbReference type="InterPro" id="IPR011011">
    <property type="entry name" value="Znf_FYVE_PHD"/>
</dbReference>
<dbReference type="Ensembl" id="ENSCVAT00000004597.1">
    <property type="protein sequence ID" value="ENSCVAP00000006669.1"/>
    <property type="gene ID" value="ENSCVAG00000008254.1"/>
</dbReference>
<evidence type="ECO:0000256" key="3">
    <source>
        <dbReference type="ARBA" id="ARBA00022771"/>
    </source>
</evidence>
<dbReference type="PANTHER" id="PTHR46174">
    <property type="entry name" value="CXXC-TYPE ZINC FINGER PROTEIN 1"/>
    <property type="match status" value="1"/>
</dbReference>
<feature type="compositionally biased region" description="Acidic residues" evidence="7">
    <location>
        <begin position="573"/>
        <end position="590"/>
    </location>
</feature>
<evidence type="ECO:0000256" key="5">
    <source>
        <dbReference type="ARBA" id="ARBA00023242"/>
    </source>
</evidence>
<feature type="compositionally biased region" description="Polar residues" evidence="7">
    <location>
        <begin position="52"/>
        <end position="65"/>
    </location>
</feature>
<feature type="compositionally biased region" description="Basic and acidic residues" evidence="7">
    <location>
        <begin position="533"/>
        <end position="545"/>
    </location>
</feature>
<dbReference type="Gene3D" id="3.30.40.10">
    <property type="entry name" value="Zinc/RING finger domain, C3HC4 (zinc finger)"/>
    <property type="match status" value="1"/>
</dbReference>
<evidence type="ECO:0000256" key="4">
    <source>
        <dbReference type="ARBA" id="ARBA00022833"/>
    </source>
</evidence>
<dbReference type="InterPro" id="IPR019786">
    <property type="entry name" value="Zinc_finger_PHD-type_CS"/>
</dbReference>
<dbReference type="InterPro" id="IPR037869">
    <property type="entry name" value="Spp1/CFP1"/>
</dbReference>
<feature type="compositionally biased region" description="Low complexity" evidence="7">
    <location>
        <begin position="257"/>
        <end position="269"/>
    </location>
</feature>
<keyword evidence="2" id="KW-0479">Metal-binding</keyword>
<evidence type="ECO:0000259" key="8">
    <source>
        <dbReference type="PROSITE" id="PS50016"/>
    </source>
</evidence>
<evidence type="ECO:0000256" key="7">
    <source>
        <dbReference type="SAM" id="MobiDB-lite"/>
    </source>
</evidence>
<sequence length="680" mass="73289">MPVETTDSPENRCPVRRSGRQPKRTDKLEEFLMTAKRGSRKSAPPSVESGDPPSQTPTDAETASEASFDGNADSKIVEDKADSPERRTRSSAKKQVQKKTQGGRQTRSSAGRVMVKEEGSSENEDDGKDDKSGQSQDGSQGMEEGKPDPASKAIESIKAAEDSEKTVPQETNVGGAKSETEKETDEEDTEKSEVMTRKPVRTYVNKKRVSQKSPVAAKPPPVSRNTVPAKKEAKPKAVGKISKQETTEEEDDDDESFTSSSSSSSSSSNESDDGGYDPNALYCICRQKHNKRFMICCDRCEEWFHGDCVGITEARGRLMERNGEDYICPNCTAKKNQVVRPATSILPTSTEMAKPRADAASLIIAPAAASSSVEKGPGSGAGLNPSAVQPVAPPPPSSASGAEERAAEDQGIKGRIEKATNPSGKKKIKIFQPQAIHQPAEPKPDKNAASAGEPKVASAAEQKAPPEPEQRVETTVEVNTSPVVEVAEEKAEDDSSLPKCIGPGCDSIAQPDSVYCGNDCILKHAAAAMKSITDVKEPKQKDKPKPQKNKAAAKKPGGSGKAQKKTQRVSDSSSDEDFSPDPDEDDEDQYAEEHPPPPSTASWSSDHNYIAVTPEKTTPISPTVLNKKCMYLLEGLVLLFKLHCCFSGICVVPLMLTSSGENRVYLRENIMNWSVQRNLI</sequence>
<dbReference type="InterPro" id="IPR013083">
    <property type="entry name" value="Znf_RING/FYVE/PHD"/>
</dbReference>
<feature type="compositionally biased region" description="Acidic residues" evidence="7">
    <location>
        <begin position="247"/>
        <end position="256"/>
    </location>
</feature>
<dbReference type="GO" id="GO:0045893">
    <property type="term" value="P:positive regulation of DNA-templated transcription"/>
    <property type="evidence" value="ECO:0007669"/>
    <property type="project" value="TreeGrafter"/>
</dbReference>
<dbReference type="SMART" id="SM00249">
    <property type="entry name" value="PHD"/>
    <property type="match status" value="1"/>
</dbReference>
<dbReference type="CDD" id="cd15639">
    <property type="entry name" value="PHD_DIDO1_like"/>
    <property type="match status" value="1"/>
</dbReference>
<feature type="compositionally biased region" description="Basic and acidic residues" evidence="7">
    <location>
        <begin position="464"/>
        <end position="474"/>
    </location>
</feature>
<organism evidence="9 10">
    <name type="scientific">Cyprinodon variegatus</name>
    <name type="common">Sheepshead minnow</name>
    <dbReference type="NCBI Taxonomy" id="28743"/>
    <lineage>
        <taxon>Eukaryota</taxon>
        <taxon>Metazoa</taxon>
        <taxon>Chordata</taxon>
        <taxon>Craniata</taxon>
        <taxon>Vertebrata</taxon>
        <taxon>Euteleostomi</taxon>
        <taxon>Actinopterygii</taxon>
        <taxon>Neopterygii</taxon>
        <taxon>Teleostei</taxon>
        <taxon>Neoteleostei</taxon>
        <taxon>Acanthomorphata</taxon>
        <taxon>Ovalentaria</taxon>
        <taxon>Atherinomorphae</taxon>
        <taxon>Cyprinodontiformes</taxon>
        <taxon>Cyprinodontidae</taxon>
        <taxon>Cyprinodon</taxon>
    </lineage>
</organism>
<feature type="region of interest" description="Disordered" evidence="7">
    <location>
        <begin position="371"/>
        <end position="500"/>
    </location>
</feature>
<dbReference type="InterPro" id="IPR001965">
    <property type="entry name" value="Znf_PHD"/>
</dbReference>
<dbReference type="GO" id="GO:0097190">
    <property type="term" value="P:apoptotic signaling pathway"/>
    <property type="evidence" value="ECO:0007669"/>
    <property type="project" value="InterPro"/>
</dbReference>
<feature type="region of interest" description="Disordered" evidence="7">
    <location>
        <begin position="533"/>
        <end position="606"/>
    </location>
</feature>
<evidence type="ECO:0000256" key="2">
    <source>
        <dbReference type="ARBA" id="ARBA00022723"/>
    </source>
</evidence>
<dbReference type="PROSITE" id="PS50016">
    <property type="entry name" value="ZF_PHD_2"/>
    <property type="match status" value="1"/>
</dbReference>
<dbReference type="InterPro" id="IPR019787">
    <property type="entry name" value="Znf_PHD-finger"/>
</dbReference>
<comment type="subcellular location">
    <subcellularLocation>
        <location evidence="1">Nucleus</location>
    </subcellularLocation>
</comment>
<keyword evidence="4" id="KW-0862">Zinc</keyword>
<dbReference type="Pfam" id="PF00628">
    <property type="entry name" value="PHD"/>
    <property type="match status" value="1"/>
</dbReference>
<dbReference type="AlphaFoldDB" id="A0A3Q2CMR2"/>
<dbReference type="Proteomes" id="UP000265020">
    <property type="component" value="Unassembled WGS sequence"/>
</dbReference>
<evidence type="ECO:0000313" key="9">
    <source>
        <dbReference type="Ensembl" id="ENSCVAP00000006669.1"/>
    </source>
</evidence>
<dbReference type="PANTHER" id="PTHR46174:SF1">
    <property type="entry name" value="CXXC-TYPE ZINC FINGER PROTEIN 1"/>
    <property type="match status" value="1"/>
</dbReference>
<dbReference type="PROSITE" id="PS01359">
    <property type="entry name" value="ZF_PHD_1"/>
    <property type="match status" value="1"/>
</dbReference>
<keyword evidence="3 6" id="KW-0863">Zinc-finger</keyword>
<accession>A0A3Q2CMR2</accession>
<keyword evidence="5" id="KW-0539">Nucleus</keyword>
<dbReference type="FunFam" id="3.30.40.10:FF:000225">
    <property type="entry name" value="Death-inducer obliterator 1"/>
    <property type="match status" value="1"/>
</dbReference>
<feature type="compositionally biased region" description="Basic residues" evidence="7">
    <location>
        <begin position="198"/>
        <end position="210"/>
    </location>
</feature>
<dbReference type="SUPFAM" id="SSF57903">
    <property type="entry name" value="FYVE/PHD zinc finger"/>
    <property type="match status" value="1"/>
</dbReference>
<dbReference type="GeneTree" id="ENSGT00940000155532"/>
<feature type="compositionally biased region" description="Polar residues" evidence="7">
    <location>
        <begin position="98"/>
        <end position="109"/>
    </location>
</feature>
<dbReference type="STRING" id="28743.ENSCVAP00000006669"/>
<evidence type="ECO:0000313" key="10">
    <source>
        <dbReference type="Proteomes" id="UP000265020"/>
    </source>
</evidence>
<feature type="region of interest" description="Disordered" evidence="7">
    <location>
        <begin position="1"/>
        <end position="274"/>
    </location>
</feature>
<reference evidence="9" key="2">
    <citation type="submission" date="2025-09" db="UniProtKB">
        <authorList>
            <consortium name="Ensembl"/>
        </authorList>
    </citation>
    <scope>IDENTIFICATION</scope>
</reference>
<reference evidence="9" key="1">
    <citation type="submission" date="2025-08" db="UniProtKB">
        <authorList>
            <consortium name="Ensembl"/>
        </authorList>
    </citation>
    <scope>IDENTIFICATION</scope>
</reference>
<dbReference type="OMA" id="PPRFCKC"/>
<name>A0A3Q2CMR2_CYPVA</name>
<feature type="compositionally biased region" description="Basic and acidic residues" evidence="7">
    <location>
        <begin position="158"/>
        <end position="167"/>
    </location>
</feature>
<dbReference type="GO" id="GO:0048188">
    <property type="term" value="C:Set1C/COMPASS complex"/>
    <property type="evidence" value="ECO:0007669"/>
    <property type="project" value="InterPro"/>
</dbReference>
<feature type="compositionally biased region" description="Basic and acidic residues" evidence="7">
    <location>
        <begin position="75"/>
        <end position="88"/>
    </location>
</feature>
<feature type="compositionally biased region" description="Basic and acidic residues" evidence="7">
    <location>
        <begin position="402"/>
        <end position="418"/>
    </location>
</feature>